<evidence type="ECO:0000313" key="2">
    <source>
        <dbReference type="EMBL" id="RYC04891.1"/>
    </source>
</evidence>
<dbReference type="Proteomes" id="UP000291101">
    <property type="component" value="Unassembled WGS sequence"/>
</dbReference>
<comment type="caution">
    <text evidence="2">The sequence shown here is derived from an EMBL/GenBank/DDBJ whole genome shotgun (WGS) entry which is preliminary data.</text>
</comment>
<feature type="chain" id="PRO_5038574992" description="ABC transporter substrate-binding protein" evidence="1">
    <location>
        <begin position="20"/>
        <end position="230"/>
    </location>
</feature>
<dbReference type="SUPFAM" id="SSF53822">
    <property type="entry name" value="Periplasmic binding protein-like I"/>
    <property type="match status" value="1"/>
</dbReference>
<evidence type="ECO:0000313" key="3">
    <source>
        <dbReference type="Proteomes" id="UP000291101"/>
    </source>
</evidence>
<name>A0A4Q2SIY7_9ACTN</name>
<dbReference type="InterPro" id="IPR028082">
    <property type="entry name" value="Peripla_BP_I"/>
</dbReference>
<reference evidence="2 3" key="1">
    <citation type="submission" date="2019-01" db="EMBL/GenBank/DDBJ databases">
        <title>Novel species of Nocardioides.</title>
        <authorList>
            <person name="Liu Q."/>
            <person name="X Y.-H."/>
        </authorList>
    </citation>
    <scope>NUCLEOTIDE SEQUENCE [LARGE SCALE GENOMIC DNA]</scope>
    <source>
        <strain evidence="2 3">HLT2-9</strain>
    </source>
</reference>
<dbReference type="RefSeq" id="WP_129428654.1">
    <property type="nucleotide sequence ID" value="NZ_SDWV01000029.1"/>
</dbReference>
<dbReference type="PROSITE" id="PS51257">
    <property type="entry name" value="PROKAR_LIPOPROTEIN"/>
    <property type="match status" value="1"/>
</dbReference>
<keyword evidence="3" id="KW-1185">Reference proteome</keyword>
<proteinExistence type="predicted"/>
<accession>A0A4Q2SIY7</accession>
<dbReference type="OrthoDB" id="3783907at2"/>
<organism evidence="2 3">
    <name type="scientific">Nocardioides zhouii</name>
    <dbReference type="NCBI Taxonomy" id="1168729"/>
    <lineage>
        <taxon>Bacteria</taxon>
        <taxon>Bacillati</taxon>
        <taxon>Actinomycetota</taxon>
        <taxon>Actinomycetes</taxon>
        <taxon>Propionibacteriales</taxon>
        <taxon>Nocardioidaceae</taxon>
        <taxon>Nocardioides</taxon>
    </lineage>
</organism>
<keyword evidence="1" id="KW-0732">Signal</keyword>
<evidence type="ECO:0008006" key="4">
    <source>
        <dbReference type="Google" id="ProtNLM"/>
    </source>
</evidence>
<dbReference type="AlphaFoldDB" id="A0A4Q2SIY7"/>
<protein>
    <recommendedName>
        <fullName evidence="4">ABC transporter substrate-binding protein</fullName>
    </recommendedName>
</protein>
<dbReference type="EMBL" id="SDWV01000029">
    <property type="protein sequence ID" value="RYC04891.1"/>
    <property type="molecule type" value="Genomic_DNA"/>
</dbReference>
<gene>
    <name evidence="2" type="ORF">EUA94_20205</name>
</gene>
<dbReference type="Gene3D" id="3.40.50.2300">
    <property type="match status" value="1"/>
</dbReference>
<sequence length="230" mass="24065">MLRARLLTCALLTLAPLLAGCDGDEPTIALLVADASDSSSRSVDVERFTDRVEATCDECVVTVYDAEGAAETQRSQARQAEARNSDVVVVVPVDPDDLASLTGYELPVVSLGELVPGSDRYVGLEGGGLASQAGTDLEAAREVLLGDEESMTYVPTRAMSEQAADVAVALLAGTPVTDAQDVDGVDSWLYEQQDVTIDGLTSVLVGQGVVTLDELCSGSAEKRCARLGLR</sequence>
<evidence type="ECO:0000256" key="1">
    <source>
        <dbReference type="SAM" id="SignalP"/>
    </source>
</evidence>
<feature type="signal peptide" evidence="1">
    <location>
        <begin position="1"/>
        <end position="19"/>
    </location>
</feature>